<dbReference type="RefSeq" id="WP_040266020.1">
    <property type="nucleotide sequence ID" value="NZ_CP050855.1"/>
</dbReference>
<gene>
    <name evidence="1" type="ORF">SYMBAF_05875</name>
</gene>
<sequence>MLHANSIAGFPSASRTLVSQGSSNQEDQDIWFDAIDHVEMEETWFDAIENHEASPTDAGEAAEFRVPLTEDCRRGVQQLVRTLGGYGESRILSACLSKILPGTPTSLVIAANSLYTAVTDRRNIDAATLHVLGLASWCLPENINVVSRLAAFIRDTVTGWTDDTFLQQFLGEDENHTSIHLFTALAVTAIVAGRWMKDEGSPQRGPLKVPAFMAYIFIRASHYWIALGNMASSLPSSAEMLENNEPSRRVPAFEVDTQVEMTGDVCDAAVPCSSSAPRLTAFSSNSTATPGSYIRAMVQNRPASAPGKNAPLSVPEQAHLLAVERLREKSGLSALPYCTTLKTETRQQTNEKVVTATHFNTKCDAITYPEPLRKATESTPVHTDIPETRVSSSATSRSGGDVLLPLVMTAAAAPVATSYMQALKSKPVIAAGAATALTGLIVGRKLLRDSLRTTQTKLTEAGGGYDKITDSETIRIREKQNELIDKLLTEYYKNDLPDKNSRINNIVEYVTSDNRDEKVAEVARALLTPAGLYGSGNEDDFTYNKNAIVIAEYLADLILGTSVDKWIIEDSMRLLKNGNNVIHGNLVRNYFNKINDNSINISKKARIFIQENLLKRKFPIFLSNIQGDELNTLNKISAFSPRWGMIHAGAMFLSEIDATLDDHSLEAIQDVGVVLFNLMQEGGLPLEFFSYFRLPALIYYFHSMNNISFDDMGDGSDVFINYTNMVKEWYESNDPFFLLSKSVKDWKTRTQLAQNLLNSKNITKYSVTDYLNSHGEVDIEGSDGNVYTFPDIDIKFEQQNKKIGKLFSVVQKINIIGVYNKLSEDEQDFIVNSEARRIKFEFNGQSMVRGKLPFGKSGIAYNKVFRYFLPDDRDFIQYINGEEERIYSLEVLQGTGHYAMIRVDRDRDLLLSYLDDVLPGGSENYELRLLNKQILKEKDEPVEMLINNIVNLHKKKLTSYLYNKGYDKTSKEKISDFLLSLVPFYTCVTESINGNFETSVPSCIIDVASLTPFLYSAAKVGMRFNISLGNASIQAMKYGLLKSTLKASANEAGKVMAKEFPSIAHAISPDVIRALSINLARCIDPGFGLIFFAGKKGLLKIKNRFKTLENKKILLEGLVSSLDKKISSITTKAVSNTPETFWCPVYNEKIVVYRVEMVGNREVWAQFNKETQVFFGEKFVREPGKEIRPLSHLARENVSIKTEFNSLEEINEELLFRRTSEGYMLSCELADRIINDAESVLAPVPSLSNAEQEQNLVINLEGRAFHAIPVDEQIYKLSNRLKGEENILIYKYDELIFELKPGTDTITGKCRAKRSPSDTPGPSVTDVCDATVTDYVRGRLNPLYKIYVDERNILVNADFPNTFINKENNKLYFKYNGNYYKCKLIPKSVSRLQQDMLTIYHTDKTSCFLKNKTLVKVVALDVDGSAVITSDVELISGRTGIAIRRTKGMTAFSVRWQKLKEIMHIIAKSNDLLEVPYRNVNSRVLNYEYISSEITKKFFNGNPQWTTTDISHALGSGLFHVRSSAVVLRNHRDFAIDNLRIAIDYLSAKDKSTQLNLYLSSILNTDNKEIIEKFADQLSSRYREIKKNLQNAQLVLCYSAKELISNVKPEVDFVRDNNLLPQEQDTPWENVYWRPNLNQAEIARGSFAFTFPSGDVYNRIWINLDRLYFSDPTHPINFLRKPPVIKQFLVLIHEASHQKNLAKDIIYVPIENEVYIPILDALDVFSSYIKSINKDRKFVLKQLAVSYFSKRKEYKKMPLKYLLFPSTLQYIFEHDPNFRALILKGIPDFLALMVKDINNIYNLKLAD</sequence>
<dbReference type="GeneID" id="93736042"/>
<evidence type="ECO:0000313" key="2">
    <source>
        <dbReference type="Proteomes" id="UP000042738"/>
    </source>
</evidence>
<evidence type="ECO:0000313" key="1">
    <source>
        <dbReference type="EMBL" id="QLH62557.1"/>
    </source>
</evidence>
<name>A0A068ZB61_9GAMM</name>
<reference evidence="1 2" key="1">
    <citation type="journal article" date="2014" name="Genome Announc.">
        <title>Whole-Genome Sequence of Serratia symbiotica Strain CWBI-2.3T, a Free-Living Symbiont of the Black Bean Aphid Aphis fabae.</title>
        <authorList>
            <person name="Foray V."/>
            <person name="Grigorescu A.S."/>
            <person name="Sabri A."/>
            <person name="Haubruge E."/>
            <person name="Lognay G."/>
            <person name="Francis F."/>
            <person name="Fauconnier M.L."/>
            <person name="Hance T."/>
            <person name="Thonart P."/>
        </authorList>
    </citation>
    <scope>NUCLEOTIDE SEQUENCE [LARGE SCALE GENOMIC DNA]</scope>
    <source>
        <strain evidence="1">CWBI-2.3</strain>
    </source>
</reference>
<dbReference type="STRING" id="138074.SYMBAF_50428"/>
<organism evidence="1 2">
    <name type="scientific">Serratia symbiotica</name>
    <dbReference type="NCBI Taxonomy" id="138074"/>
    <lineage>
        <taxon>Bacteria</taxon>
        <taxon>Pseudomonadati</taxon>
        <taxon>Pseudomonadota</taxon>
        <taxon>Gammaproteobacteria</taxon>
        <taxon>Enterobacterales</taxon>
        <taxon>Yersiniaceae</taxon>
        <taxon>Serratia</taxon>
    </lineage>
</organism>
<dbReference type="EMBL" id="CP050855">
    <property type="protein sequence ID" value="QLH62557.1"/>
    <property type="molecule type" value="Genomic_DNA"/>
</dbReference>
<dbReference type="Proteomes" id="UP000042738">
    <property type="component" value="Chromosome"/>
</dbReference>
<proteinExistence type="predicted"/>
<accession>A0A068ZB61</accession>
<protein>
    <submittedName>
        <fullName evidence="1">Uncharacterized protein</fullName>
    </submittedName>
</protein>